<reference evidence="3 4" key="1">
    <citation type="submission" date="2024-05" db="EMBL/GenBank/DDBJ databases">
        <authorList>
            <person name="Wallberg A."/>
        </authorList>
    </citation>
    <scope>NUCLEOTIDE SEQUENCE [LARGE SCALE GENOMIC DNA]</scope>
</reference>
<name>A0AAV2QXU4_MEGNR</name>
<evidence type="ECO:0000256" key="1">
    <source>
        <dbReference type="SAM" id="MobiDB-lite"/>
    </source>
</evidence>
<feature type="signal peptide" evidence="2">
    <location>
        <begin position="1"/>
        <end position="17"/>
    </location>
</feature>
<feature type="region of interest" description="Disordered" evidence="1">
    <location>
        <begin position="107"/>
        <end position="155"/>
    </location>
</feature>
<evidence type="ECO:0000256" key="2">
    <source>
        <dbReference type="SAM" id="SignalP"/>
    </source>
</evidence>
<dbReference type="Proteomes" id="UP001497623">
    <property type="component" value="Unassembled WGS sequence"/>
</dbReference>
<feature type="chain" id="PRO_5043427435" evidence="2">
    <location>
        <begin position="18"/>
        <end position="155"/>
    </location>
</feature>
<keyword evidence="2" id="KW-0732">Signal</keyword>
<dbReference type="AlphaFoldDB" id="A0AAV2QXU4"/>
<proteinExistence type="predicted"/>
<keyword evidence="4" id="KW-1185">Reference proteome</keyword>
<feature type="compositionally biased region" description="Polar residues" evidence="1">
    <location>
        <begin position="137"/>
        <end position="155"/>
    </location>
</feature>
<protein>
    <submittedName>
        <fullName evidence="3">Uncharacterized protein</fullName>
    </submittedName>
</protein>
<sequence>MLVTGLMLCLMFTWMTAAPSPHLDIHYVDIDANGGSDVNFQIFAGPALLNNGNEIDDTNFGAYDDNDHDEGSLQHFDIDAIGGSDVNFQIFEGPALLNDEGANQVDDTNFGAYDDHDRGKTGGTKKEKKLSKIPLKTTESQMASQDTSIWKLTSA</sequence>
<evidence type="ECO:0000313" key="3">
    <source>
        <dbReference type="EMBL" id="CAL4102262.1"/>
    </source>
</evidence>
<gene>
    <name evidence="3" type="ORF">MNOR_LOCUS17246</name>
</gene>
<comment type="caution">
    <text evidence="3">The sequence shown here is derived from an EMBL/GenBank/DDBJ whole genome shotgun (WGS) entry which is preliminary data.</text>
</comment>
<accession>A0AAV2QXU4</accession>
<dbReference type="EMBL" id="CAXKWB010011745">
    <property type="protein sequence ID" value="CAL4102262.1"/>
    <property type="molecule type" value="Genomic_DNA"/>
</dbReference>
<evidence type="ECO:0000313" key="4">
    <source>
        <dbReference type="Proteomes" id="UP001497623"/>
    </source>
</evidence>
<organism evidence="3 4">
    <name type="scientific">Meganyctiphanes norvegica</name>
    <name type="common">Northern krill</name>
    <name type="synonym">Thysanopoda norvegica</name>
    <dbReference type="NCBI Taxonomy" id="48144"/>
    <lineage>
        <taxon>Eukaryota</taxon>
        <taxon>Metazoa</taxon>
        <taxon>Ecdysozoa</taxon>
        <taxon>Arthropoda</taxon>
        <taxon>Crustacea</taxon>
        <taxon>Multicrustacea</taxon>
        <taxon>Malacostraca</taxon>
        <taxon>Eumalacostraca</taxon>
        <taxon>Eucarida</taxon>
        <taxon>Euphausiacea</taxon>
        <taxon>Euphausiidae</taxon>
        <taxon>Meganyctiphanes</taxon>
    </lineage>
</organism>